<dbReference type="PIRSF" id="PIRSF020736">
    <property type="entry name" value="MiaE"/>
    <property type="match status" value="1"/>
</dbReference>
<dbReference type="Pfam" id="PF06175">
    <property type="entry name" value="MiaE"/>
    <property type="match status" value="1"/>
</dbReference>
<dbReference type="CDD" id="cd07910">
    <property type="entry name" value="MiaE"/>
    <property type="match status" value="1"/>
</dbReference>
<organism evidence="1 2">
    <name type="scientific">Aeromonas bivalvium</name>
    <dbReference type="NCBI Taxonomy" id="440079"/>
    <lineage>
        <taxon>Bacteria</taxon>
        <taxon>Pseudomonadati</taxon>
        <taxon>Pseudomonadota</taxon>
        <taxon>Gammaproteobacteria</taxon>
        <taxon>Aeromonadales</taxon>
        <taxon>Aeromonadaceae</taxon>
        <taxon>Aeromonas</taxon>
    </lineage>
</organism>
<gene>
    <name evidence="1" type="ORF">ACEUDJ_02660</name>
</gene>
<dbReference type="Proteomes" id="UP001630969">
    <property type="component" value="Unassembled WGS sequence"/>
</dbReference>
<dbReference type="InterPro" id="IPR012347">
    <property type="entry name" value="Ferritin-like"/>
</dbReference>
<evidence type="ECO:0000313" key="1">
    <source>
        <dbReference type="EMBL" id="MFM4891780.1"/>
    </source>
</evidence>
<dbReference type="InterPro" id="IPR009078">
    <property type="entry name" value="Ferritin-like_SF"/>
</dbReference>
<dbReference type="NCBIfam" id="NF047790">
    <property type="entry name" value="tRNAmsioHdxaseMiaE"/>
    <property type="match status" value="1"/>
</dbReference>
<accession>A0ABW9GKU0</accession>
<reference evidence="1 2" key="1">
    <citation type="submission" date="2024-09" db="EMBL/GenBank/DDBJ databases">
        <title>Aeromonas strains Genome sequencing and assembly.</title>
        <authorList>
            <person name="Hu X."/>
            <person name="Tang B."/>
        </authorList>
    </citation>
    <scope>NUCLEOTIDE SEQUENCE [LARGE SCALE GENOMIC DNA]</scope>
    <source>
        <strain evidence="1 2">NB23SCDHY001</strain>
    </source>
</reference>
<dbReference type="EMBL" id="JBGXBU010000001">
    <property type="protein sequence ID" value="MFM4891780.1"/>
    <property type="molecule type" value="Genomic_DNA"/>
</dbReference>
<evidence type="ECO:0000313" key="2">
    <source>
        <dbReference type="Proteomes" id="UP001630969"/>
    </source>
</evidence>
<dbReference type="PANTHER" id="PTHR42637:SF1">
    <property type="entry name" value="TRNA 2-(METHYLSULFANYL)-N(6)-ISOPENTENYLADENOSINE(37) HYDROXYLASE"/>
    <property type="match status" value="1"/>
</dbReference>
<protein>
    <submittedName>
        <fullName evidence="1">tRNA-(Ms[2]io[6]A)-hydroxylase</fullName>
    </submittedName>
</protein>
<dbReference type="Gene3D" id="1.20.1260.10">
    <property type="match status" value="1"/>
</dbReference>
<name>A0ABW9GKU0_9GAMM</name>
<dbReference type="SUPFAM" id="SSF47240">
    <property type="entry name" value="Ferritin-like"/>
    <property type="match status" value="1"/>
</dbReference>
<dbReference type="RefSeq" id="WP_041994181.1">
    <property type="nucleotide sequence ID" value="NZ_CDBT01000010.1"/>
</dbReference>
<proteinExistence type="predicted"/>
<dbReference type="InterPro" id="IPR010386">
    <property type="entry name" value="tRNA-Hydrxlase_MiaE"/>
</dbReference>
<comment type="caution">
    <text evidence="1">The sequence shown here is derived from an EMBL/GenBank/DDBJ whole genome shotgun (WGS) entry which is preliminary data.</text>
</comment>
<dbReference type="GeneID" id="97218965"/>
<dbReference type="PANTHER" id="PTHR42637">
    <property type="entry name" value="TRNA-(MS[2]IO[6]A)-HYDROXYLASE"/>
    <property type="match status" value="1"/>
</dbReference>
<keyword evidence="2" id="KW-1185">Reference proteome</keyword>
<sequence>MDALLAPVRQFLHCETPDEWIAVARDPAHLPTLLIDHANCENKAALTAHSLVRRYCLPKGKRHLLPKLDFYRELDALPEKAQILGKRTMGEEERTVFEELERNDLLVKMVRLIQEELHHFEQVLELMAARGIHYGPVTASRYARGLMQHVRHHEPAAVVDKLIIGAFIEARSCERFAKLAPHLDEELGRFYTSLLRSEARHYQDYLALAEQYAGENIDERIAFFGALEADLIRSPDSQFRFHSGLPVRLDSGAAC</sequence>